<keyword evidence="2" id="KW-1185">Reference proteome</keyword>
<organism evidence="1 2">
    <name type="scientific">Herpetosiphon gulosus</name>
    <dbReference type="NCBI Taxonomy" id="1973496"/>
    <lineage>
        <taxon>Bacteria</taxon>
        <taxon>Bacillati</taxon>
        <taxon>Chloroflexota</taxon>
        <taxon>Chloroflexia</taxon>
        <taxon>Herpetosiphonales</taxon>
        <taxon>Herpetosiphonaceae</taxon>
        <taxon>Herpetosiphon</taxon>
    </lineage>
</organism>
<gene>
    <name evidence="1" type="ORF">Hgul01_01887</name>
</gene>
<proteinExistence type="predicted"/>
<dbReference type="RefSeq" id="WP_345721699.1">
    <property type="nucleotide sequence ID" value="NZ_BAABRU010000006.1"/>
</dbReference>
<comment type="caution">
    <text evidence="1">The sequence shown here is derived from an EMBL/GenBank/DDBJ whole genome shotgun (WGS) entry which is preliminary data.</text>
</comment>
<reference evidence="1 2" key="1">
    <citation type="submission" date="2024-02" db="EMBL/GenBank/DDBJ databases">
        <title>Herpetosiphon gulosus NBRC 112829.</title>
        <authorList>
            <person name="Ichikawa N."/>
            <person name="Katano-Makiyama Y."/>
            <person name="Hidaka K."/>
        </authorList>
    </citation>
    <scope>NUCLEOTIDE SEQUENCE [LARGE SCALE GENOMIC DNA]</scope>
    <source>
        <strain evidence="1 2">NBRC 112829</strain>
    </source>
</reference>
<protein>
    <submittedName>
        <fullName evidence="1">Uncharacterized protein</fullName>
    </submittedName>
</protein>
<dbReference type="EMBL" id="BAABRU010000006">
    <property type="protein sequence ID" value="GAA5528091.1"/>
    <property type="molecule type" value="Genomic_DNA"/>
</dbReference>
<name>A0ABP9WY30_9CHLR</name>
<accession>A0ABP9WY30</accession>
<evidence type="ECO:0000313" key="2">
    <source>
        <dbReference type="Proteomes" id="UP001428290"/>
    </source>
</evidence>
<sequence length="59" mass="6136">MKRTVCGLMIVGLLFVFGRIESANQLQLPEHSNQLLACGNPLICGGGGGAGGLKGPVRW</sequence>
<evidence type="ECO:0000313" key="1">
    <source>
        <dbReference type="EMBL" id="GAA5528091.1"/>
    </source>
</evidence>
<dbReference type="Proteomes" id="UP001428290">
    <property type="component" value="Unassembled WGS sequence"/>
</dbReference>